<dbReference type="AlphaFoldDB" id="A0A7G9RZQ8"/>
<dbReference type="PANTHER" id="PTHR42850">
    <property type="entry name" value="METALLOPHOSPHOESTERASE"/>
    <property type="match status" value="1"/>
</dbReference>
<dbReference type="GO" id="GO:0005737">
    <property type="term" value="C:cytoplasm"/>
    <property type="evidence" value="ECO:0007669"/>
    <property type="project" value="TreeGrafter"/>
</dbReference>
<dbReference type="PANTHER" id="PTHR42850:SF2">
    <property type="entry name" value="BLL5683 PROTEIN"/>
    <property type="match status" value="1"/>
</dbReference>
<dbReference type="InterPro" id="IPR050126">
    <property type="entry name" value="Ap4A_hydrolase"/>
</dbReference>
<accession>A0A7G9RZQ8</accession>
<dbReference type="KEGG" id="eio:H9L01_01580"/>
<comment type="similarity">
    <text evidence="1">Belongs to the metallophosphoesterase superfamily. YfcE family.</text>
</comment>
<name>A0A7G9RZQ8_9FIRM</name>
<reference evidence="3 4" key="1">
    <citation type="submission" date="2020-08" db="EMBL/GenBank/DDBJ databases">
        <title>Genome sequence of Erysipelothrix inopinata DSM 15511T.</title>
        <authorList>
            <person name="Hyun D.-W."/>
            <person name="Bae J.-W."/>
        </authorList>
    </citation>
    <scope>NUCLEOTIDE SEQUENCE [LARGE SCALE GENOMIC DNA]</scope>
    <source>
        <strain evidence="3 4">DSM 15511</strain>
    </source>
</reference>
<dbReference type="Pfam" id="PF12850">
    <property type="entry name" value="Metallophos_2"/>
    <property type="match status" value="1"/>
</dbReference>
<dbReference type="GO" id="GO:0016791">
    <property type="term" value="F:phosphatase activity"/>
    <property type="evidence" value="ECO:0007669"/>
    <property type="project" value="TreeGrafter"/>
</dbReference>
<evidence type="ECO:0000259" key="2">
    <source>
        <dbReference type="Pfam" id="PF12850"/>
    </source>
</evidence>
<dbReference type="EMBL" id="CP060715">
    <property type="protein sequence ID" value="QNN61083.1"/>
    <property type="molecule type" value="Genomic_DNA"/>
</dbReference>
<gene>
    <name evidence="3" type="ORF">H9L01_01580</name>
</gene>
<dbReference type="InterPro" id="IPR029052">
    <property type="entry name" value="Metallo-depent_PP-like"/>
</dbReference>
<dbReference type="Proteomes" id="UP000515928">
    <property type="component" value="Chromosome"/>
</dbReference>
<dbReference type="SUPFAM" id="SSF56300">
    <property type="entry name" value="Metallo-dependent phosphatases"/>
    <property type="match status" value="1"/>
</dbReference>
<proteinExistence type="inferred from homology"/>
<dbReference type="Gene3D" id="3.60.21.10">
    <property type="match status" value="1"/>
</dbReference>
<sequence>MKIAVLSDIHSNLSALQQGLTYLNDKGIDEYIFLGDYITDGYQDNEVIEVVRNVSTHAISGNRDRIESTNFPNPLPINLMPQAWTLKHLSKNSSEYLQTLPTHKLLEYEGVRFLFIHGDNPQIRKPIEDTFDELIEMENFDVCIMGHIHRHFDQSYKGRRFINASSLGLPADGPDYKLLIININKAVDVEVVSLPIMNTFDLQCREYQNSSYFENHKEWGTLVLDSIAYGISAQDTFFKIVKKLLEDNRDACIDEVWYEAFNIYINTNPSTYSRLESGFKE</sequence>
<evidence type="ECO:0000256" key="1">
    <source>
        <dbReference type="ARBA" id="ARBA00008950"/>
    </source>
</evidence>
<evidence type="ECO:0000313" key="4">
    <source>
        <dbReference type="Proteomes" id="UP000515928"/>
    </source>
</evidence>
<protein>
    <submittedName>
        <fullName evidence="3">Metallophosphoesterase family protein</fullName>
    </submittedName>
</protein>
<dbReference type="RefSeq" id="WP_187534201.1">
    <property type="nucleotide sequence ID" value="NZ_CBCSHU010000001.1"/>
</dbReference>
<feature type="domain" description="Calcineurin-like phosphoesterase" evidence="2">
    <location>
        <begin position="1"/>
        <end position="184"/>
    </location>
</feature>
<organism evidence="3 4">
    <name type="scientific">Erysipelothrix inopinata</name>
    <dbReference type="NCBI Taxonomy" id="225084"/>
    <lineage>
        <taxon>Bacteria</taxon>
        <taxon>Bacillati</taxon>
        <taxon>Bacillota</taxon>
        <taxon>Erysipelotrichia</taxon>
        <taxon>Erysipelotrichales</taxon>
        <taxon>Erysipelotrichaceae</taxon>
        <taxon>Erysipelothrix</taxon>
    </lineage>
</organism>
<evidence type="ECO:0000313" key="3">
    <source>
        <dbReference type="EMBL" id="QNN61083.1"/>
    </source>
</evidence>
<dbReference type="InterPro" id="IPR024654">
    <property type="entry name" value="Calcineurin-like_PHP_lpxH"/>
</dbReference>
<keyword evidence="4" id="KW-1185">Reference proteome</keyword>